<sequence>MLFTKSLAILASAAMVSAYNTVTFVSQDHLDRVVTFTNNRDHPWLPSIGVPAGQNVTYTFPYGWTGNWFANMKGAPIIPGMLGEVCFNSWGGLSYFDVSAIVDPNDHVGVKKIWPKGNPDNNSGCDIFPCNNVYINPDDVQTKADPAVDYICTLGTGYTHPSPRSVDVDASIFARDSVQGKWLSRHARQT</sequence>
<evidence type="ECO:0000313" key="3">
    <source>
        <dbReference type="Proteomes" id="UP001172102"/>
    </source>
</evidence>
<proteinExistence type="predicted"/>
<feature type="signal peptide" evidence="1">
    <location>
        <begin position="1"/>
        <end position="18"/>
    </location>
</feature>
<evidence type="ECO:0008006" key="4">
    <source>
        <dbReference type="Google" id="ProtNLM"/>
    </source>
</evidence>
<feature type="chain" id="PRO_5041251811" description="DNase1 protein" evidence="1">
    <location>
        <begin position="19"/>
        <end position="190"/>
    </location>
</feature>
<organism evidence="2 3">
    <name type="scientific">Lasiosphaeris hirsuta</name>
    <dbReference type="NCBI Taxonomy" id="260670"/>
    <lineage>
        <taxon>Eukaryota</taxon>
        <taxon>Fungi</taxon>
        <taxon>Dikarya</taxon>
        <taxon>Ascomycota</taxon>
        <taxon>Pezizomycotina</taxon>
        <taxon>Sordariomycetes</taxon>
        <taxon>Sordariomycetidae</taxon>
        <taxon>Sordariales</taxon>
        <taxon>Lasiosphaeriaceae</taxon>
        <taxon>Lasiosphaeris</taxon>
    </lineage>
</organism>
<evidence type="ECO:0000313" key="2">
    <source>
        <dbReference type="EMBL" id="KAK0719595.1"/>
    </source>
</evidence>
<keyword evidence="1" id="KW-0732">Signal</keyword>
<evidence type="ECO:0000256" key="1">
    <source>
        <dbReference type="SAM" id="SignalP"/>
    </source>
</evidence>
<comment type="caution">
    <text evidence="2">The sequence shown here is derived from an EMBL/GenBank/DDBJ whole genome shotgun (WGS) entry which is preliminary data.</text>
</comment>
<accession>A0AA40API6</accession>
<gene>
    <name evidence="2" type="ORF">B0H67DRAFT_157504</name>
</gene>
<name>A0AA40API6_9PEZI</name>
<protein>
    <recommendedName>
        <fullName evidence="4">DNase1 protein</fullName>
    </recommendedName>
</protein>
<dbReference type="EMBL" id="JAUKUA010000003">
    <property type="protein sequence ID" value="KAK0719595.1"/>
    <property type="molecule type" value="Genomic_DNA"/>
</dbReference>
<reference evidence="2" key="1">
    <citation type="submission" date="2023-06" db="EMBL/GenBank/DDBJ databases">
        <title>Genome-scale phylogeny and comparative genomics of the fungal order Sordariales.</title>
        <authorList>
            <consortium name="Lawrence Berkeley National Laboratory"/>
            <person name="Hensen N."/>
            <person name="Bonometti L."/>
            <person name="Westerberg I."/>
            <person name="Brannstrom I.O."/>
            <person name="Guillou S."/>
            <person name="Cros-Aarteil S."/>
            <person name="Calhoun S."/>
            <person name="Haridas S."/>
            <person name="Kuo A."/>
            <person name="Mondo S."/>
            <person name="Pangilinan J."/>
            <person name="Riley R."/>
            <person name="Labutti K."/>
            <person name="Andreopoulos B."/>
            <person name="Lipzen A."/>
            <person name="Chen C."/>
            <person name="Yanf M."/>
            <person name="Daum C."/>
            <person name="Ng V."/>
            <person name="Clum A."/>
            <person name="Steindorff A."/>
            <person name="Ohm R."/>
            <person name="Martin F."/>
            <person name="Silar P."/>
            <person name="Natvig D."/>
            <person name="Lalanne C."/>
            <person name="Gautier V."/>
            <person name="Ament-Velasquez S.L."/>
            <person name="Kruys A."/>
            <person name="Hutchinson M.I."/>
            <person name="Powell A.J."/>
            <person name="Barry K."/>
            <person name="Miller A.N."/>
            <person name="Grigoriev I.V."/>
            <person name="Debuchy R."/>
            <person name="Gladieux P."/>
            <person name="Thoren M.H."/>
            <person name="Johannesson H."/>
        </authorList>
    </citation>
    <scope>NUCLEOTIDE SEQUENCE</scope>
    <source>
        <strain evidence="2">SMH4607-1</strain>
    </source>
</reference>
<dbReference type="Proteomes" id="UP001172102">
    <property type="component" value="Unassembled WGS sequence"/>
</dbReference>
<keyword evidence="3" id="KW-1185">Reference proteome</keyword>
<dbReference type="AlphaFoldDB" id="A0AA40API6"/>